<dbReference type="Proteomes" id="UP001257659">
    <property type="component" value="Unassembled WGS sequence"/>
</dbReference>
<feature type="domain" description="DUF6268" evidence="1">
    <location>
        <begin position="1"/>
        <end position="158"/>
    </location>
</feature>
<sequence length="160" mass="18135">MGNAGVIFIKKFNQNLELGGGAVLNNAFGYPMLFPAFYFNYSYEGRYKIKASVMNGLELLAGYTFSENFSLYFNIEMNAQLALLEKEEKEVMFNHQYIIVGLKPEFKITKHISTSFTAGINASRFAYFTDRNLKAIFEDSENDAHFGISPYAGVELKVKL</sequence>
<evidence type="ECO:0000313" key="3">
    <source>
        <dbReference type="Proteomes" id="UP001257659"/>
    </source>
</evidence>
<organism evidence="2 3">
    <name type="scientific">Mesonia maritima</name>
    <dbReference type="NCBI Taxonomy" id="1793873"/>
    <lineage>
        <taxon>Bacteria</taxon>
        <taxon>Pseudomonadati</taxon>
        <taxon>Bacteroidota</taxon>
        <taxon>Flavobacteriia</taxon>
        <taxon>Flavobacteriales</taxon>
        <taxon>Flavobacteriaceae</taxon>
        <taxon>Mesonia</taxon>
    </lineage>
</organism>
<comment type="caution">
    <text evidence="2">The sequence shown here is derived from an EMBL/GenBank/DDBJ whole genome shotgun (WGS) entry which is preliminary data.</text>
</comment>
<gene>
    <name evidence="2" type="ORF">GGR31_002582</name>
</gene>
<accession>A0ABU1KBQ3</accession>
<protein>
    <recommendedName>
        <fullName evidence="1">DUF6268 domain-containing protein</fullName>
    </recommendedName>
</protein>
<evidence type="ECO:0000259" key="1">
    <source>
        <dbReference type="Pfam" id="PF19783"/>
    </source>
</evidence>
<dbReference type="InterPro" id="IPR046235">
    <property type="entry name" value="DUF6268"/>
</dbReference>
<reference evidence="2 3" key="1">
    <citation type="submission" date="2023-07" db="EMBL/GenBank/DDBJ databases">
        <title>Genomic Encyclopedia of Type Strains, Phase IV (KMG-IV): sequencing the most valuable type-strain genomes for metagenomic binning, comparative biology and taxonomic classification.</title>
        <authorList>
            <person name="Goeker M."/>
        </authorList>
    </citation>
    <scope>NUCLEOTIDE SEQUENCE [LARGE SCALE GENOMIC DNA]</scope>
    <source>
        <strain evidence="2 3">DSM 102814</strain>
    </source>
</reference>
<name>A0ABU1KBQ3_9FLAO</name>
<dbReference type="EMBL" id="JAVDQA010000009">
    <property type="protein sequence ID" value="MDR6301907.1"/>
    <property type="molecule type" value="Genomic_DNA"/>
</dbReference>
<dbReference type="Pfam" id="PF19783">
    <property type="entry name" value="DUF6268"/>
    <property type="match status" value="1"/>
</dbReference>
<proteinExistence type="predicted"/>
<evidence type="ECO:0000313" key="2">
    <source>
        <dbReference type="EMBL" id="MDR6301907.1"/>
    </source>
</evidence>
<keyword evidence="3" id="KW-1185">Reference proteome</keyword>